<organism evidence="2 3">
    <name type="scientific">Teichococcus aerophilus</name>
    <dbReference type="NCBI Taxonomy" id="1224513"/>
    <lineage>
        <taxon>Bacteria</taxon>
        <taxon>Pseudomonadati</taxon>
        <taxon>Pseudomonadota</taxon>
        <taxon>Alphaproteobacteria</taxon>
        <taxon>Acetobacterales</taxon>
        <taxon>Roseomonadaceae</taxon>
        <taxon>Roseomonas</taxon>
    </lineage>
</organism>
<evidence type="ECO:0000256" key="1">
    <source>
        <dbReference type="SAM" id="Phobius"/>
    </source>
</evidence>
<name>A0ABR7RPX0_9PROT</name>
<feature type="transmembrane region" description="Helical" evidence="1">
    <location>
        <begin position="12"/>
        <end position="35"/>
    </location>
</feature>
<gene>
    <name evidence="2" type="ORF">IBL26_15975</name>
</gene>
<dbReference type="EMBL" id="JACTVA010000030">
    <property type="protein sequence ID" value="MBC9208344.1"/>
    <property type="molecule type" value="Genomic_DNA"/>
</dbReference>
<keyword evidence="1" id="KW-1133">Transmembrane helix</keyword>
<sequence>MALWTPEPYGAFIWLVPAAAALISVYAGIVSCTGYDPLMTAWAEWVLSAPGVTACTACFVADAGATPSPAR</sequence>
<dbReference type="RefSeq" id="WP_187785501.1">
    <property type="nucleotide sequence ID" value="NZ_JACTVA010000030.1"/>
</dbReference>
<evidence type="ECO:0000313" key="3">
    <source>
        <dbReference type="Proteomes" id="UP000626026"/>
    </source>
</evidence>
<dbReference type="Proteomes" id="UP000626026">
    <property type="component" value="Unassembled WGS sequence"/>
</dbReference>
<comment type="caution">
    <text evidence="2">The sequence shown here is derived from an EMBL/GenBank/DDBJ whole genome shotgun (WGS) entry which is preliminary data.</text>
</comment>
<accession>A0ABR7RPX0</accession>
<keyword evidence="3" id="KW-1185">Reference proteome</keyword>
<protein>
    <submittedName>
        <fullName evidence="2">Uncharacterized protein</fullName>
    </submittedName>
</protein>
<proteinExistence type="predicted"/>
<keyword evidence="1" id="KW-0812">Transmembrane</keyword>
<reference evidence="2 3" key="1">
    <citation type="journal article" date="2013" name="Int. J. Syst. Evol. Microbiol.">
        <title>Roseomonas aerophila sp. nov., isolated from air.</title>
        <authorList>
            <person name="Kim S.J."/>
            <person name="Weon H.Y."/>
            <person name="Ahn J.H."/>
            <person name="Hong S.B."/>
            <person name="Seok S.J."/>
            <person name="Whang K.S."/>
            <person name="Kwon S.W."/>
        </authorList>
    </citation>
    <scope>NUCLEOTIDE SEQUENCE [LARGE SCALE GENOMIC DNA]</scope>
    <source>
        <strain evidence="2 3">NBRC 108923</strain>
    </source>
</reference>
<evidence type="ECO:0000313" key="2">
    <source>
        <dbReference type="EMBL" id="MBC9208344.1"/>
    </source>
</evidence>
<keyword evidence="1" id="KW-0472">Membrane</keyword>